<comment type="caution">
    <text evidence="2">The sequence shown here is derived from an EMBL/GenBank/DDBJ whole genome shotgun (WGS) entry which is preliminary data.</text>
</comment>
<organism evidence="2 3">
    <name type="scientific">Nostoc linckia z8</name>
    <dbReference type="NCBI Taxonomy" id="1628746"/>
    <lineage>
        <taxon>Bacteria</taxon>
        <taxon>Bacillati</taxon>
        <taxon>Cyanobacteriota</taxon>
        <taxon>Cyanophyceae</taxon>
        <taxon>Nostocales</taxon>
        <taxon>Nostocaceae</taxon>
        <taxon>Nostoc</taxon>
    </lineage>
</organism>
<name>A0A9Q5Z609_NOSLI</name>
<dbReference type="RefSeq" id="WP_099070692.1">
    <property type="nucleotide sequence ID" value="NZ_LAHD01000146.1"/>
</dbReference>
<evidence type="ECO:0000259" key="1">
    <source>
        <dbReference type="Pfam" id="PF00266"/>
    </source>
</evidence>
<gene>
    <name evidence="2" type="ORF">VF08_32145</name>
</gene>
<accession>A0A9Q5Z609</accession>
<dbReference type="EMBL" id="LAHD01000146">
    <property type="protein sequence ID" value="PHJ95391.1"/>
    <property type="molecule type" value="Genomic_DNA"/>
</dbReference>
<evidence type="ECO:0000313" key="2">
    <source>
        <dbReference type="EMBL" id="PHJ95391.1"/>
    </source>
</evidence>
<dbReference type="InterPro" id="IPR015424">
    <property type="entry name" value="PyrdxlP-dep_Trfase"/>
</dbReference>
<dbReference type="PANTHER" id="PTHR43586:SF15">
    <property type="entry name" value="BLR3095 PROTEIN"/>
    <property type="match status" value="1"/>
</dbReference>
<dbReference type="InterPro" id="IPR015421">
    <property type="entry name" value="PyrdxlP-dep_Trfase_major"/>
</dbReference>
<dbReference type="Proteomes" id="UP000222310">
    <property type="component" value="Unassembled WGS sequence"/>
</dbReference>
<dbReference type="Gene3D" id="3.90.1150.10">
    <property type="entry name" value="Aspartate Aminotransferase, domain 1"/>
    <property type="match status" value="1"/>
</dbReference>
<evidence type="ECO:0000313" key="3">
    <source>
        <dbReference type="Proteomes" id="UP000222310"/>
    </source>
</evidence>
<dbReference type="SUPFAM" id="SSF53383">
    <property type="entry name" value="PLP-dependent transferases"/>
    <property type="match status" value="1"/>
</dbReference>
<sequence>MHSIQEISSLCKKSLFQLDDVRYLNCAYMSPLSKSVEAAGIVGMQRKRIPTALKRSDFYEDSEKIRQLFAQMIFAQDPYQIAIVPSLSYGMAIIAKNTNFQRGQNIVVTSEEFPSNVYTWLRVCQEHDLTLKIVEPDNQLNNCGHQWNEKILEAIDGDTALVTLGHVHWTNGTLFNLKEIGQRARECGAALIIDGAQSVGALPFNVSEIQPDALFCPAYKWLMGPYGNCLGYFGSRYLNGIPLEENWLNRYPYDSDSFQDLVIYRDEYRPKAIRYDVGEMSNFILLPMIVRALEQLVEWGIDNIQTYCRNLVNHKFINKIGELGFLVAEEDSRAAHLVGISLPDNIDLEKLRSLLIKNKILVSIRGQSIRLAPNIYNDEDDMNAFVDALRQFRN</sequence>
<dbReference type="InterPro" id="IPR000192">
    <property type="entry name" value="Aminotrans_V_dom"/>
</dbReference>
<reference evidence="2 3" key="1">
    <citation type="submission" date="2015-02" db="EMBL/GenBank/DDBJ databases">
        <title>Nostoc linckia genome annotation.</title>
        <authorList>
            <person name="Zhou Z."/>
        </authorList>
    </citation>
    <scope>NUCLEOTIDE SEQUENCE [LARGE SCALE GENOMIC DNA]</scope>
    <source>
        <strain evidence="3">z8</strain>
    </source>
</reference>
<dbReference type="PANTHER" id="PTHR43586">
    <property type="entry name" value="CYSTEINE DESULFURASE"/>
    <property type="match status" value="1"/>
</dbReference>
<dbReference type="InterPro" id="IPR015422">
    <property type="entry name" value="PyrdxlP-dep_Trfase_small"/>
</dbReference>
<protein>
    <recommendedName>
        <fullName evidence="1">Aminotransferase class V domain-containing protein</fullName>
    </recommendedName>
</protein>
<dbReference type="Gene3D" id="3.40.640.10">
    <property type="entry name" value="Type I PLP-dependent aspartate aminotransferase-like (Major domain)"/>
    <property type="match status" value="1"/>
</dbReference>
<dbReference type="AlphaFoldDB" id="A0A9Q5Z609"/>
<proteinExistence type="predicted"/>
<feature type="domain" description="Aminotransferase class V" evidence="1">
    <location>
        <begin position="57"/>
        <end position="367"/>
    </location>
</feature>
<dbReference type="Pfam" id="PF00266">
    <property type="entry name" value="Aminotran_5"/>
    <property type="match status" value="1"/>
</dbReference>